<protein>
    <submittedName>
        <fullName evidence="1">Unnamed protein product</fullName>
    </submittedName>
</protein>
<dbReference type="Proteomes" id="UP001178508">
    <property type="component" value="Chromosome 14"/>
</dbReference>
<keyword evidence="2" id="KW-1185">Reference proteome</keyword>
<dbReference type="EMBL" id="OY660877">
    <property type="protein sequence ID" value="CAJ1072642.1"/>
    <property type="molecule type" value="Genomic_DNA"/>
</dbReference>
<sequence length="134" mass="14899">KCGVRPALVTCLTSGHLQVMREYPNTVSVVWEEILSHPPSRCGSLTDRKSEEQQAYEVVSSTIDCQLTSEVHYTDRPELQHDDLHSRYVLITNYESLTGTNLSHARPLCAPSCFLSTVHLSGLKSIGLNFPLSV</sequence>
<gene>
    <name evidence="1" type="ORF">XNOV1_A031119</name>
</gene>
<reference evidence="1" key="1">
    <citation type="submission" date="2023-08" db="EMBL/GenBank/DDBJ databases">
        <authorList>
            <person name="Alioto T."/>
            <person name="Alioto T."/>
            <person name="Gomez Garrido J."/>
        </authorList>
    </citation>
    <scope>NUCLEOTIDE SEQUENCE</scope>
</reference>
<dbReference type="AlphaFoldDB" id="A0AAV1GGI8"/>
<feature type="non-terminal residue" evidence="1">
    <location>
        <position position="1"/>
    </location>
</feature>
<name>A0AAV1GGI8_XYRNO</name>
<organism evidence="1 2">
    <name type="scientific">Xyrichtys novacula</name>
    <name type="common">Pearly razorfish</name>
    <name type="synonym">Hemipteronotus novacula</name>
    <dbReference type="NCBI Taxonomy" id="13765"/>
    <lineage>
        <taxon>Eukaryota</taxon>
        <taxon>Metazoa</taxon>
        <taxon>Chordata</taxon>
        <taxon>Craniata</taxon>
        <taxon>Vertebrata</taxon>
        <taxon>Euteleostomi</taxon>
        <taxon>Actinopterygii</taxon>
        <taxon>Neopterygii</taxon>
        <taxon>Teleostei</taxon>
        <taxon>Neoteleostei</taxon>
        <taxon>Acanthomorphata</taxon>
        <taxon>Eupercaria</taxon>
        <taxon>Labriformes</taxon>
        <taxon>Labridae</taxon>
        <taxon>Xyrichtys</taxon>
    </lineage>
</organism>
<accession>A0AAV1GGI8</accession>
<evidence type="ECO:0000313" key="2">
    <source>
        <dbReference type="Proteomes" id="UP001178508"/>
    </source>
</evidence>
<evidence type="ECO:0000313" key="1">
    <source>
        <dbReference type="EMBL" id="CAJ1072642.1"/>
    </source>
</evidence>
<proteinExistence type="predicted"/>